<reference evidence="2" key="1">
    <citation type="journal article" date="2015" name="Nature">
        <title>Complex archaea that bridge the gap between prokaryotes and eukaryotes.</title>
        <authorList>
            <person name="Spang A."/>
            <person name="Saw J.H."/>
            <person name="Jorgensen S.L."/>
            <person name="Zaremba-Niedzwiedzka K."/>
            <person name="Martijn J."/>
            <person name="Lind A.E."/>
            <person name="van Eijk R."/>
            <person name="Schleper C."/>
            <person name="Guy L."/>
            <person name="Ettema T.J."/>
        </authorList>
    </citation>
    <scope>NUCLEOTIDE SEQUENCE</scope>
</reference>
<name>A0A0F9QWX7_9ZZZZ</name>
<proteinExistence type="predicted"/>
<comment type="caution">
    <text evidence="2">The sequence shown here is derived from an EMBL/GenBank/DDBJ whole genome shotgun (WGS) entry which is preliminary data.</text>
</comment>
<evidence type="ECO:0000313" key="2">
    <source>
        <dbReference type="EMBL" id="KKN46959.1"/>
    </source>
</evidence>
<organism evidence="2">
    <name type="scientific">marine sediment metagenome</name>
    <dbReference type="NCBI Taxonomy" id="412755"/>
    <lineage>
        <taxon>unclassified sequences</taxon>
        <taxon>metagenomes</taxon>
        <taxon>ecological metagenomes</taxon>
    </lineage>
</organism>
<evidence type="ECO:0000256" key="1">
    <source>
        <dbReference type="SAM" id="MobiDB-lite"/>
    </source>
</evidence>
<protein>
    <submittedName>
        <fullName evidence="2">Uncharacterized protein</fullName>
    </submittedName>
</protein>
<feature type="compositionally biased region" description="Basic and acidic residues" evidence="1">
    <location>
        <begin position="118"/>
        <end position="134"/>
    </location>
</feature>
<gene>
    <name evidence="2" type="ORF">LCGC14_0667830</name>
</gene>
<dbReference type="AlphaFoldDB" id="A0A0F9QWX7"/>
<dbReference type="EMBL" id="LAZR01001303">
    <property type="protein sequence ID" value="KKN46959.1"/>
    <property type="molecule type" value="Genomic_DNA"/>
</dbReference>
<feature type="region of interest" description="Disordered" evidence="1">
    <location>
        <begin position="110"/>
        <end position="134"/>
    </location>
</feature>
<sequence>MEKLLKLLQGIYEQLEAGTITEDEAFGQAGKAFAEIDSQSDEALNASMDEIRTLAEAFGEKGAFENIKFRKEIEDGVADSAALFNTFANISESKRQIREGQEAADALVEPALPAPQTKSKELESALEDARRDKSGRPIELDPILQRNLDLLQSNLGTARTASAGQASTYGALGQNAINQARRANLAAIPSIASVQREKQGEYNRLLGASVGEDTNIYRSNLALSKQMNDRYLTEAQAAGGAIGAGRYNLALSRQGLGQGLGSMVRQGVGIARGVGNLFNMNSLDGLNSAAGDFSRDVETSLQDKFSTNFGY</sequence>
<accession>A0A0F9QWX7</accession>